<name>A0A212J0M6_9DELT</name>
<sequence length="76" mass="8582">MSKLNENGYDARAELDLIQREGKDFVARILTFCERQQSHAPEVEPITLAMEQSSFVIRSATDTFALLAKCYLNASK</sequence>
<gene>
    <name evidence="1" type="ORF">KL86DPRO_10460</name>
</gene>
<accession>A0A212J0M6</accession>
<dbReference type="AlphaFoldDB" id="A0A212J0M6"/>
<dbReference type="EMBL" id="FLUQ01000001">
    <property type="protein sequence ID" value="SBV93018.1"/>
    <property type="molecule type" value="Genomic_DNA"/>
</dbReference>
<evidence type="ECO:0000313" key="1">
    <source>
        <dbReference type="EMBL" id="SBV93018.1"/>
    </source>
</evidence>
<organism evidence="1">
    <name type="scientific">uncultured delta proteobacterium</name>
    <dbReference type="NCBI Taxonomy" id="34034"/>
    <lineage>
        <taxon>Bacteria</taxon>
        <taxon>Deltaproteobacteria</taxon>
        <taxon>environmental samples</taxon>
    </lineage>
</organism>
<reference evidence="1" key="1">
    <citation type="submission" date="2016-04" db="EMBL/GenBank/DDBJ databases">
        <authorList>
            <person name="Evans L.H."/>
            <person name="Alamgir A."/>
            <person name="Owens N."/>
            <person name="Weber N.D."/>
            <person name="Virtaneva K."/>
            <person name="Barbian K."/>
            <person name="Babar A."/>
            <person name="Rosenke K."/>
        </authorList>
    </citation>
    <scope>NUCLEOTIDE SEQUENCE</scope>
    <source>
        <strain evidence="1">86</strain>
    </source>
</reference>
<protein>
    <submittedName>
        <fullName evidence="1">Uncharacterized protein</fullName>
    </submittedName>
</protein>
<proteinExistence type="predicted"/>